<dbReference type="EMBL" id="SCHB01000009">
    <property type="protein sequence ID" value="TBW70649.1"/>
    <property type="molecule type" value="Genomic_DNA"/>
</dbReference>
<keyword evidence="4" id="KW-0547">Nucleotide-binding</keyword>
<accession>A0A4Q9W756</accession>
<dbReference type="GO" id="GO:0003723">
    <property type="term" value="F:RNA binding"/>
    <property type="evidence" value="ECO:0007669"/>
    <property type="project" value="InterPro"/>
</dbReference>
<dbReference type="RefSeq" id="WP_037540771.1">
    <property type="nucleotide sequence ID" value="NZ_AP021848.1"/>
</dbReference>
<evidence type="ECO:0000256" key="3">
    <source>
        <dbReference type="ARBA" id="ARBA00022490"/>
    </source>
</evidence>
<dbReference type="Proteomes" id="UP000293637">
    <property type="component" value="Unassembled WGS sequence"/>
</dbReference>
<dbReference type="GeneID" id="58089636"/>
<evidence type="ECO:0000256" key="5">
    <source>
        <dbReference type="ARBA" id="ARBA00022840"/>
    </source>
</evidence>
<protein>
    <recommendedName>
        <fullName evidence="6">PhoH-like protein</fullName>
    </recommendedName>
</protein>
<dbReference type="FunFam" id="3.40.50.300:FF:000013">
    <property type="entry name" value="PhoH family ATPase"/>
    <property type="match status" value="1"/>
</dbReference>
<dbReference type="PANTHER" id="PTHR30473:SF1">
    <property type="entry name" value="PHOH-LIKE PROTEIN"/>
    <property type="match status" value="1"/>
</dbReference>
<dbReference type="SUPFAM" id="SSF54791">
    <property type="entry name" value="Eukaryotic type KH-domain (KH-domain type I)"/>
    <property type="match status" value="1"/>
</dbReference>
<dbReference type="Pfam" id="PF02562">
    <property type="entry name" value="PhoH"/>
    <property type="match status" value="1"/>
</dbReference>
<evidence type="ECO:0000256" key="4">
    <source>
        <dbReference type="ARBA" id="ARBA00022741"/>
    </source>
</evidence>
<dbReference type="InterPro" id="IPR051451">
    <property type="entry name" value="PhoH2-like"/>
</dbReference>
<sequence>MPEIIQIDNINQSQALIGNNDEHLKALEDAYDVVIHARGQEIAVKGERLEHVEKAEQILKNLLKVIELGHAITLKDVEAAIKMADNNTLQFLLDLYEDEITKDAYGKTIRAKTMGQRMYVNAMQRNDLVFGVGPAGTGKTFLAVVYAAKQLRKGKVKRIVLTRPAVEAGESLGFLPGDLKEKVDPYLRPLYDGLNTVLGREQTARFIERGIIEIAPLAYMRGRTLDDAFVILDEAQNTTHAQMKMFLTRLGFDSKMVVTGDQTQIDLPKGVKSGLKEAISKLQGVNGIHIMNLDQSDVVRHPLVGKIIARYDGEVK</sequence>
<evidence type="ECO:0000256" key="1">
    <source>
        <dbReference type="ARBA" id="ARBA00004496"/>
    </source>
</evidence>
<dbReference type="AlphaFoldDB" id="A0A4Q9W756"/>
<dbReference type="PANTHER" id="PTHR30473">
    <property type="entry name" value="PROTEIN PHOH"/>
    <property type="match status" value="1"/>
</dbReference>
<organism evidence="8 9">
    <name type="scientific">Staphylococcus lugdunensis</name>
    <dbReference type="NCBI Taxonomy" id="28035"/>
    <lineage>
        <taxon>Bacteria</taxon>
        <taxon>Bacillati</taxon>
        <taxon>Bacillota</taxon>
        <taxon>Bacilli</taxon>
        <taxon>Bacillales</taxon>
        <taxon>Staphylococcaceae</taxon>
        <taxon>Staphylococcus</taxon>
    </lineage>
</organism>
<dbReference type="InterPro" id="IPR027417">
    <property type="entry name" value="P-loop_NTPase"/>
</dbReference>
<keyword evidence="5" id="KW-0067">ATP-binding</keyword>
<evidence type="ECO:0000313" key="9">
    <source>
        <dbReference type="Proteomes" id="UP000293637"/>
    </source>
</evidence>
<comment type="subcellular location">
    <subcellularLocation>
        <location evidence="1">Cytoplasm</location>
    </subcellularLocation>
</comment>
<dbReference type="InterPro" id="IPR003714">
    <property type="entry name" value="PhoH"/>
</dbReference>
<keyword evidence="3" id="KW-0963">Cytoplasm</keyword>
<comment type="caution">
    <text evidence="8">The sequence shown here is derived from an EMBL/GenBank/DDBJ whole genome shotgun (WGS) entry which is preliminary data.</text>
</comment>
<evidence type="ECO:0000256" key="6">
    <source>
        <dbReference type="ARBA" id="ARBA00039970"/>
    </source>
</evidence>
<gene>
    <name evidence="8" type="ORF">EQ812_11350</name>
</gene>
<comment type="similarity">
    <text evidence="2">Belongs to the PhoH family.</text>
</comment>
<feature type="domain" description="PhoH-like protein" evidence="7">
    <location>
        <begin position="109"/>
        <end position="312"/>
    </location>
</feature>
<dbReference type="SUPFAM" id="SSF52540">
    <property type="entry name" value="P-loop containing nucleoside triphosphate hydrolases"/>
    <property type="match status" value="1"/>
</dbReference>
<dbReference type="GO" id="GO:0005524">
    <property type="term" value="F:ATP binding"/>
    <property type="evidence" value="ECO:0007669"/>
    <property type="project" value="UniProtKB-KW"/>
</dbReference>
<reference evidence="8 9" key="1">
    <citation type="journal article" date="2019" name="Sci. Transl. Med.">
        <title>Quorum sensing between bacterial species on the skin protects against epidermal injury in atopic dermatitis.</title>
        <authorList>
            <person name="Williams M.R."/>
        </authorList>
    </citation>
    <scope>NUCLEOTIDE SEQUENCE [LARGE SCALE GENOMIC DNA]</scope>
    <source>
        <strain evidence="8 9">E7</strain>
    </source>
</reference>
<evidence type="ECO:0000259" key="7">
    <source>
        <dbReference type="Pfam" id="PF02562"/>
    </source>
</evidence>
<dbReference type="GO" id="GO:0005829">
    <property type="term" value="C:cytosol"/>
    <property type="evidence" value="ECO:0007669"/>
    <property type="project" value="TreeGrafter"/>
</dbReference>
<name>A0A4Q9W756_STALU</name>
<evidence type="ECO:0000256" key="2">
    <source>
        <dbReference type="ARBA" id="ARBA00010393"/>
    </source>
</evidence>
<dbReference type="Gene3D" id="3.40.50.300">
    <property type="entry name" value="P-loop containing nucleotide triphosphate hydrolases"/>
    <property type="match status" value="1"/>
</dbReference>
<dbReference type="InterPro" id="IPR036612">
    <property type="entry name" value="KH_dom_type_1_sf"/>
</dbReference>
<proteinExistence type="inferred from homology"/>
<evidence type="ECO:0000313" key="8">
    <source>
        <dbReference type="EMBL" id="TBW70649.1"/>
    </source>
</evidence>